<comment type="caution">
    <text evidence="2">The sequence shown here is derived from an EMBL/GenBank/DDBJ whole genome shotgun (WGS) entry which is preliminary data.</text>
</comment>
<evidence type="ECO:0000313" key="3">
    <source>
        <dbReference type="Proteomes" id="UP000789901"/>
    </source>
</evidence>
<protein>
    <submittedName>
        <fullName evidence="2">31673_t:CDS:1</fullName>
    </submittedName>
</protein>
<reference evidence="2 3" key="1">
    <citation type="submission" date="2021-06" db="EMBL/GenBank/DDBJ databases">
        <authorList>
            <person name="Kallberg Y."/>
            <person name="Tangrot J."/>
            <person name="Rosling A."/>
        </authorList>
    </citation>
    <scope>NUCLEOTIDE SEQUENCE [LARGE SCALE GENOMIC DNA]</scope>
    <source>
        <strain evidence="2 3">120-4 pot B 10/14</strain>
    </source>
</reference>
<evidence type="ECO:0000313" key="2">
    <source>
        <dbReference type="EMBL" id="CAG8779143.1"/>
    </source>
</evidence>
<feature type="coiled-coil region" evidence="1">
    <location>
        <begin position="115"/>
        <end position="149"/>
    </location>
</feature>
<dbReference type="Proteomes" id="UP000789901">
    <property type="component" value="Unassembled WGS sequence"/>
</dbReference>
<organism evidence="2 3">
    <name type="scientific">Gigaspora margarita</name>
    <dbReference type="NCBI Taxonomy" id="4874"/>
    <lineage>
        <taxon>Eukaryota</taxon>
        <taxon>Fungi</taxon>
        <taxon>Fungi incertae sedis</taxon>
        <taxon>Mucoromycota</taxon>
        <taxon>Glomeromycotina</taxon>
        <taxon>Glomeromycetes</taxon>
        <taxon>Diversisporales</taxon>
        <taxon>Gigasporaceae</taxon>
        <taxon>Gigaspora</taxon>
    </lineage>
</organism>
<feature type="non-terminal residue" evidence="2">
    <location>
        <position position="239"/>
    </location>
</feature>
<sequence>MISSYDSFNKFRNLVTITRPNAKSHIASSKAHMKTGTFTAKPKTYALKAIEWHNAVDRKLKSIFYTEFENKPLEKKAQEQLQHEAKKINTLDEIWGAKAKSKEKILTLLYCENISYQSQRQMQRIEEHYNELRNQLHNLQNIKKRLAKSQPYEIQRHERENVKEYHKEWALRMMNCQKKWNNILEDNESIIKKRPRIIDYDQRARVIIKPEQTNGYWKSEDMVKQLHEKAIPIFNFLYP</sequence>
<dbReference type="EMBL" id="CAJVQB010016277">
    <property type="protein sequence ID" value="CAG8779143.1"/>
    <property type="molecule type" value="Genomic_DNA"/>
</dbReference>
<accession>A0ABN7VJE6</accession>
<proteinExistence type="predicted"/>
<keyword evidence="3" id="KW-1185">Reference proteome</keyword>
<name>A0ABN7VJE6_GIGMA</name>
<gene>
    <name evidence="2" type="ORF">GMARGA_LOCUS19477</name>
</gene>
<keyword evidence="1" id="KW-0175">Coiled coil</keyword>
<evidence type="ECO:0000256" key="1">
    <source>
        <dbReference type="SAM" id="Coils"/>
    </source>
</evidence>